<reference evidence="10" key="1">
    <citation type="journal article" date="2019" name="Int. J. Syst. Evol. Microbiol.">
        <title>The Global Catalogue of Microorganisms (GCM) 10K type strain sequencing project: providing services to taxonomists for standard genome sequencing and annotation.</title>
        <authorList>
            <consortium name="The Broad Institute Genomics Platform"/>
            <consortium name="The Broad Institute Genome Sequencing Center for Infectious Disease"/>
            <person name="Wu L."/>
            <person name="Ma J."/>
        </authorList>
    </citation>
    <scope>NUCLEOTIDE SEQUENCE [LARGE SCALE GENOMIC DNA]</scope>
    <source>
        <strain evidence="10">CCUG 62763</strain>
    </source>
</reference>
<keyword evidence="4 7" id="KW-0812">Transmembrane</keyword>
<keyword evidence="6 7" id="KW-0472">Membrane</keyword>
<feature type="transmembrane region" description="Helical" evidence="7">
    <location>
        <begin position="353"/>
        <end position="370"/>
    </location>
</feature>
<keyword evidence="10" id="KW-1185">Reference proteome</keyword>
<comment type="caution">
    <text evidence="9">The sequence shown here is derived from an EMBL/GenBank/DDBJ whole genome shotgun (WGS) entry which is preliminary data.</text>
</comment>
<evidence type="ECO:0000259" key="8">
    <source>
        <dbReference type="PROSITE" id="PS50850"/>
    </source>
</evidence>
<dbReference type="EMBL" id="JBHSGR010000007">
    <property type="protein sequence ID" value="MFC4693387.1"/>
    <property type="molecule type" value="Genomic_DNA"/>
</dbReference>
<evidence type="ECO:0000256" key="2">
    <source>
        <dbReference type="ARBA" id="ARBA00022448"/>
    </source>
</evidence>
<dbReference type="PROSITE" id="PS50850">
    <property type="entry name" value="MFS"/>
    <property type="match status" value="1"/>
</dbReference>
<name>A0ABV9LHL3_9ACTN</name>
<sequence>MGAATPEQVDAPAASPAPGVARAGEVRRPGLVLAVACAAQFICVLDTSIVNVALPPMQESLGLSATGLQWVVSSYTLTFAGFLLLGGRVGDLWGRRRAFLAGLAIFSVASLAGGLAQEGWQLVAARFVQGVGGAVLVPTTLSLVTTGFPDPRAKARALGLLTAAAAAGGGLGGVIGGVLTGLLSWRWVLFVNVPLGALLVVAAAGALAGRPPGHTRGRLDLPGSVSVTAGTALLVAAVILGEERGWLSGPALACLGGAVAALAAFVVVERRVPQPVVPLSVLRVRPVSVANGLAALTGGVLPAMMFFLVLYLQQVRDLDPLTAGLALAPSAVGIALGAQLAPRLLDPLGPRGVFLLGTLLSAAALVWLSAIDVEGSYPRDVLVPLVLAMTGFGIAGLPLTVTATSGLGSDRAGLASGLLTTAKQVGSAVGLAALVALATARTASAGDPGEAALTGGFAAGLLGGTVLLLAACLLGLALPGRRRGRHQPG</sequence>
<feature type="transmembrane region" description="Helical" evidence="7">
    <location>
        <begin position="246"/>
        <end position="268"/>
    </location>
</feature>
<dbReference type="PRINTS" id="PR01036">
    <property type="entry name" value="TCRTETB"/>
</dbReference>
<dbReference type="InterPro" id="IPR011701">
    <property type="entry name" value="MFS"/>
</dbReference>
<evidence type="ECO:0000256" key="6">
    <source>
        <dbReference type="ARBA" id="ARBA00023136"/>
    </source>
</evidence>
<feature type="transmembrane region" description="Helical" evidence="7">
    <location>
        <begin position="382"/>
        <end position="404"/>
    </location>
</feature>
<dbReference type="Proteomes" id="UP001596025">
    <property type="component" value="Unassembled WGS sequence"/>
</dbReference>
<feature type="transmembrane region" description="Helical" evidence="7">
    <location>
        <begin position="157"/>
        <end position="179"/>
    </location>
</feature>
<evidence type="ECO:0000256" key="4">
    <source>
        <dbReference type="ARBA" id="ARBA00022692"/>
    </source>
</evidence>
<protein>
    <submittedName>
        <fullName evidence="9">MFS transporter</fullName>
    </submittedName>
</protein>
<feature type="transmembrane region" description="Helical" evidence="7">
    <location>
        <begin position="66"/>
        <end position="86"/>
    </location>
</feature>
<gene>
    <name evidence="9" type="ORF">ACFO3M_08320</name>
</gene>
<feature type="transmembrane region" description="Helical" evidence="7">
    <location>
        <begin position="221"/>
        <end position="240"/>
    </location>
</feature>
<evidence type="ECO:0000313" key="10">
    <source>
        <dbReference type="Proteomes" id="UP001596025"/>
    </source>
</evidence>
<feature type="transmembrane region" description="Helical" evidence="7">
    <location>
        <begin position="185"/>
        <end position="209"/>
    </location>
</feature>
<evidence type="ECO:0000256" key="7">
    <source>
        <dbReference type="SAM" id="Phobius"/>
    </source>
</evidence>
<dbReference type="CDD" id="cd17321">
    <property type="entry name" value="MFS_MMR_MDR_like"/>
    <property type="match status" value="1"/>
</dbReference>
<dbReference type="PANTHER" id="PTHR42718">
    <property type="entry name" value="MAJOR FACILITATOR SUPERFAMILY MULTIDRUG TRANSPORTER MFSC"/>
    <property type="match status" value="1"/>
</dbReference>
<feature type="transmembrane region" description="Helical" evidence="7">
    <location>
        <begin position="31"/>
        <end position="54"/>
    </location>
</feature>
<proteinExistence type="predicted"/>
<accession>A0ABV9LHL3</accession>
<feature type="transmembrane region" description="Helical" evidence="7">
    <location>
        <begin position="456"/>
        <end position="478"/>
    </location>
</feature>
<dbReference type="Gene3D" id="1.20.1250.20">
    <property type="entry name" value="MFS general substrate transporter like domains"/>
    <property type="match status" value="1"/>
</dbReference>
<dbReference type="InterPro" id="IPR036259">
    <property type="entry name" value="MFS_trans_sf"/>
</dbReference>
<keyword evidence="5 7" id="KW-1133">Transmembrane helix</keyword>
<dbReference type="Pfam" id="PF07690">
    <property type="entry name" value="MFS_1"/>
    <property type="match status" value="1"/>
</dbReference>
<dbReference type="InterPro" id="IPR020846">
    <property type="entry name" value="MFS_dom"/>
</dbReference>
<organism evidence="9 10">
    <name type="scientific">Geodermatophilus arenarius</name>
    <dbReference type="NCBI Taxonomy" id="1137990"/>
    <lineage>
        <taxon>Bacteria</taxon>
        <taxon>Bacillati</taxon>
        <taxon>Actinomycetota</taxon>
        <taxon>Actinomycetes</taxon>
        <taxon>Geodermatophilales</taxon>
        <taxon>Geodermatophilaceae</taxon>
        <taxon>Geodermatophilus</taxon>
    </lineage>
</organism>
<dbReference type="Gene3D" id="1.20.1720.10">
    <property type="entry name" value="Multidrug resistance protein D"/>
    <property type="match status" value="1"/>
</dbReference>
<keyword evidence="3" id="KW-1003">Cell membrane</keyword>
<feature type="domain" description="Major facilitator superfamily (MFS) profile" evidence="8">
    <location>
        <begin position="32"/>
        <end position="482"/>
    </location>
</feature>
<feature type="transmembrane region" description="Helical" evidence="7">
    <location>
        <begin position="323"/>
        <end position="341"/>
    </location>
</feature>
<feature type="transmembrane region" description="Helical" evidence="7">
    <location>
        <begin position="289"/>
        <end position="311"/>
    </location>
</feature>
<evidence type="ECO:0000256" key="1">
    <source>
        <dbReference type="ARBA" id="ARBA00004651"/>
    </source>
</evidence>
<feature type="transmembrane region" description="Helical" evidence="7">
    <location>
        <begin position="123"/>
        <end position="145"/>
    </location>
</feature>
<feature type="transmembrane region" description="Helical" evidence="7">
    <location>
        <begin position="98"/>
        <end position="117"/>
    </location>
</feature>
<evidence type="ECO:0000313" key="9">
    <source>
        <dbReference type="EMBL" id="MFC4693387.1"/>
    </source>
</evidence>
<dbReference type="RefSeq" id="WP_387988106.1">
    <property type="nucleotide sequence ID" value="NZ_JBHSGR010000007.1"/>
</dbReference>
<dbReference type="PANTHER" id="PTHR42718:SF46">
    <property type="entry name" value="BLR6921 PROTEIN"/>
    <property type="match status" value="1"/>
</dbReference>
<keyword evidence="2" id="KW-0813">Transport</keyword>
<evidence type="ECO:0000256" key="5">
    <source>
        <dbReference type="ARBA" id="ARBA00022989"/>
    </source>
</evidence>
<dbReference type="SUPFAM" id="SSF103473">
    <property type="entry name" value="MFS general substrate transporter"/>
    <property type="match status" value="1"/>
</dbReference>
<comment type="subcellular location">
    <subcellularLocation>
        <location evidence="1">Cell membrane</location>
        <topology evidence="1">Multi-pass membrane protein</topology>
    </subcellularLocation>
</comment>
<feature type="transmembrane region" description="Helical" evidence="7">
    <location>
        <begin position="425"/>
        <end position="444"/>
    </location>
</feature>
<evidence type="ECO:0000256" key="3">
    <source>
        <dbReference type="ARBA" id="ARBA00022475"/>
    </source>
</evidence>